<feature type="domain" description="Phospholipid/glycerol acyltransferase" evidence="4">
    <location>
        <begin position="27"/>
        <end position="139"/>
    </location>
</feature>
<dbReference type="STRING" id="1307839.L21SP5_03259"/>
<evidence type="ECO:0000256" key="1">
    <source>
        <dbReference type="ARBA" id="ARBA00005189"/>
    </source>
</evidence>
<dbReference type="GO" id="GO:0006654">
    <property type="term" value="P:phosphatidic acid biosynthetic process"/>
    <property type="evidence" value="ECO:0007669"/>
    <property type="project" value="TreeGrafter"/>
</dbReference>
<gene>
    <name evidence="5" type="ORF">L21SP5_03259</name>
</gene>
<dbReference type="Pfam" id="PF01553">
    <property type="entry name" value="Acyltransferase"/>
    <property type="match status" value="1"/>
</dbReference>
<dbReference type="SMART" id="SM00563">
    <property type="entry name" value="PlsC"/>
    <property type="match status" value="1"/>
</dbReference>
<organism evidence="5 6">
    <name type="scientific">Salinivirga cyanobacteriivorans</name>
    <dbReference type="NCBI Taxonomy" id="1307839"/>
    <lineage>
        <taxon>Bacteria</taxon>
        <taxon>Pseudomonadati</taxon>
        <taxon>Bacteroidota</taxon>
        <taxon>Bacteroidia</taxon>
        <taxon>Bacteroidales</taxon>
        <taxon>Salinivirgaceae</taxon>
        <taxon>Salinivirga</taxon>
    </lineage>
</organism>
<evidence type="ECO:0000256" key="2">
    <source>
        <dbReference type="ARBA" id="ARBA00022679"/>
    </source>
</evidence>
<evidence type="ECO:0000256" key="3">
    <source>
        <dbReference type="ARBA" id="ARBA00023315"/>
    </source>
</evidence>
<dbReference type="GO" id="GO:0003841">
    <property type="term" value="F:1-acylglycerol-3-phosphate O-acyltransferase activity"/>
    <property type="evidence" value="ECO:0007669"/>
    <property type="project" value="TreeGrafter"/>
</dbReference>
<accession>A0A0S2I3A5</accession>
<reference evidence="5 6" key="1">
    <citation type="submission" date="2015-11" db="EMBL/GenBank/DDBJ databases">
        <title>Description and complete genome sequence of a novel strain predominating in hypersaline microbial mats and representing a new family of the Bacteriodetes phylum.</title>
        <authorList>
            <person name="Spring S."/>
            <person name="Bunk B."/>
            <person name="Sproer C."/>
            <person name="Klenk H.-P."/>
        </authorList>
    </citation>
    <scope>NUCLEOTIDE SEQUENCE [LARGE SCALE GENOMIC DNA]</scope>
    <source>
        <strain evidence="5 6">L21-Spi-D4</strain>
    </source>
</reference>
<dbReference type="PANTHER" id="PTHR10434:SF9">
    <property type="entry name" value="PHOSPHOLIPID_GLYCEROL ACYLTRANSFERASE DOMAIN-CONTAINING PROTEIN"/>
    <property type="match status" value="1"/>
</dbReference>
<name>A0A0S2I3A5_9BACT</name>
<evidence type="ECO:0000259" key="4">
    <source>
        <dbReference type="SMART" id="SM00563"/>
    </source>
</evidence>
<keyword evidence="3 5" id="KW-0012">Acyltransferase</keyword>
<keyword evidence="2 5" id="KW-0808">Transferase</keyword>
<protein>
    <submittedName>
        <fullName evidence="5">2-acyl-glycerophospho-ethanolamine acyltransferase</fullName>
    </submittedName>
</protein>
<keyword evidence="6" id="KW-1185">Reference proteome</keyword>
<dbReference type="SUPFAM" id="SSF69593">
    <property type="entry name" value="Glycerol-3-phosphate (1)-acyltransferase"/>
    <property type="match status" value="1"/>
</dbReference>
<dbReference type="KEGG" id="blq:L21SP5_03259"/>
<dbReference type="AlphaFoldDB" id="A0A0S2I3A5"/>
<proteinExistence type="predicted"/>
<dbReference type="Proteomes" id="UP000064893">
    <property type="component" value="Chromosome"/>
</dbReference>
<comment type="pathway">
    <text evidence="1">Lipid metabolism.</text>
</comment>
<evidence type="ECO:0000313" key="6">
    <source>
        <dbReference type="Proteomes" id="UP000064893"/>
    </source>
</evidence>
<dbReference type="InterPro" id="IPR002123">
    <property type="entry name" value="Plipid/glycerol_acylTrfase"/>
</dbReference>
<dbReference type="PANTHER" id="PTHR10434">
    <property type="entry name" value="1-ACYL-SN-GLYCEROL-3-PHOSPHATE ACYLTRANSFERASE"/>
    <property type="match status" value="1"/>
</dbReference>
<sequence length="185" mass="21603">MHRIAKFLLRILGWKLQGKVPEDQKYIIAVAPHTSYWDFVIGRLVASVMRQNVHFLIKKELFFFPYCLLLKALKAIPVNRNSPKAMIESVLQKMQGQKKFVLVVTPEGTRKKTNRWKKGFYFMANKVNIPILPAAIDYDKKEIVLGHIIKPSNDAQTDFENLVNFYKFVNPEPRYSDQFAYPKNL</sequence>
<evidence type="ECO:0000313" key="5">
    <source>
        <dbReference type="EMBL" id="ALO16873.1"/>
    </source>
</evidence>
<dbReference type="EMBL" id="CP013118">
    <property type="protein sequence ID" value="ALO16873.1"/>
    <property type="molecule type" value="Genomic_DNA"/>
</dbReference>